<dbReference type="PANTHER" id="PTHR35936">
    <property type="entry name" value="MEMBRANE-BOUND LYTIC MUREIN TRANSGLYCOSYLASE F"/>
    <property type="match status" value="1"/>
</dbReference>
<evidence type="ECO:0000259" key="3">
    <source>
        <dbReference type="Pfam" id="PF00497"/>
    </source>
</evidence>
<keyword evidence="1 2" id="KW-0732">Signal</keyword>
<keyword evidence="5" id="KW-1185">Reference proteome</keyword>
<evidence type="ECO:0000256" key="2">
    <source>
        <dbReference type="SAM" id="SignalP"/>
    </source>
</evidence>
<feature type="signal peptide" evidence="2">
    <location>
        <begin position="1"/>
        <end position="32"/>
    </location>
</feature>
<dbReference type="SUPFAM" id="SSF53850">
    <property type="entry name" value="Periplasmic binding protein-like II"/>
    <property type="match status" value="1"/>
</dbReference>
<dbReference type="Pfam" id="PF00497">
    <property type="entry name" value="SBP_bac_3"/>
    <property type="match status" value="1"/>
</dbReference>
<name>A0A3D9H2L2_9PROT</name>
<reference evidence="4 5" key="1">
    <citation type="submission" date="2018-07" db="EMBL/GenBank/DDBJ databases">
        <title>Genomic Encyclopedia of Type Strains, Phase III (KMG-III): the genomes of soil and plant-associated and newly described type strains.</title>
        <authorList>
            <person name="Whitman W."/>
        </authorList>
    </citation>
    <scope>NUCLEOTIDE SEQUENCE [LARGE SCALE GENOMIC DNA]</scope>
    <source>
        <strain evidence="4 5">CECT 8488</strain>
    </source>
</reference>
<feature type="chain" id="PRO_5017713789" evidence="2">
    <location>
        <begin position="33"/>
        <end position="270"/>
    </location>
</feature>
<comment type="caution">
    <text evidence="4">The sequence shown here is derived from an EMBL/GenBank/DDBJ whole genome shotgun (WGS) entry which is preliminary data.</text>
</comment>
<protein>
    <submittedName>
        <fullName evidence="4">Amino acid ABC transporter substrate-binding protein (PAAT family)</fullName>
    </submittedName>
</protein>
<proteinExistence type="predicted"/>
<evidence type="ECO:0000313" key="5">
    <source>
        <dbReference type="Proteomes" id="UP000256845"/>
    </source>
</evidence>
<dbReference type="Proteomes" id="UP000256845">
    <property type="component" value="Unassembled WGS sequence"/>
</dbReference>
<gene>
    <name evidence="4" type="ORF">DFP90_12220</name>
</gene>
<dbReference type="OrthoDB" id="9768183at2"/>
<feature type="domain" description="Solute-binding protein family 3/N-terminal" evidence="3">
    <location>
        <begin position="42"/>
        <end position="254"/>
    </location>
</feature>
<organism evidence="4 5">
    <name type="scientific">Aestuariispira insulae</name>
    <dbReference type="NCBI Taxonomy" id="1461337"/>
    <lineage>
        <taxon>Bacteria</taxon>
        <taxon>Pseudomonadati</taxon>
        <taxon>Pseudomonadota</taxon>
        <taxon>Alphaproteobacteria</taxon>
        <taxon>Rhodospirillales</taxon>
        <taxon>Kiloniellaceae</taxon>
        <taxon>Aestuariispira</taxon>
    </lineage>
</organism>
<sequence>MKTVFHLISKKNAAAICTGMMLFFLLPYPAIANDGNIIRLVQDPWPPITSEKISGEGLATDIVTKAFRIAGYDPKVETIPWKRALVMVETLKSDAIVAAYHNDDRAQKFDYSLPYLVTPILFLKRRETNISYNSLEDLRNVRIGIIRSASNGNEFDQADFLNKIELSNPSVIIRMLYYGRVDIAPFTNVVGMHLINTRFSQWSDEFEFFGRPLAVLRYYLIIGKAHPKKDTILKDFNMAIMEMKSDGTIQEIIAAHNLMNAFPRENFNLR</sequence>
<dbReference type="Gene3D" id="3.40.190.10">
    <property type="entry name" value="Periplasmic binding protein-like II"/>
    <property type="match status" value="2"/>
</dbReference>
<dbReference type="InterPro" id="IPR001638">
    <property type="entry name" value="Solute-binding_3/MltF_N"/>
</dbReference>
<accession>A0A3D9H2L2</accession>
<dbReference type="AlphaFoldDB" id="A0A3D9H2L2"/>
<dbReference type="RefSeq" id="WP_115939645.1">
    <property type="nucleotide sequence ID" value="NZ_QRDW01000022.1"/>
</dbReference>
<dbReference type="PANTHER" id="PTHR35936:SF25">
    <property type="entry name" value="ABC TRANSPORTER SUBSTRATE-BINDING PROTEIN"/>
    <property type="match status" value="1"/>
</dbReference>
<dbReference type="EMBL" id="QRDW01000022">
    <property type="protein sequence ID" value="RED43401.1"/>
    <property type="molecule type" value="Genomic_DNA"/>
</dbReference>
<evidence type="ECO:0000313" key="4">
    <source>
        <dbReference type="EMBL" id="RED43401.1"/>
    </source>
</evidence>
<evidence type="ECO:0000256" key="1">
    <source>
        <dbReference type="ARBA" id="ARBA00022729"/>
    </source>
</evidence>